<sequence length="228" mass="27236">MTKNIADAIVFLLKYVKNRPKYIKDFKNGNLYFTKLQYFNDLENKENNDKTGDKNESKFHWEINDLKSLTIAGHKINPEDITKISLDLEMNSIDKDNCGICSFFAVYFRDLEKDKDNENVYRIKPEVIEDIQKLKDGDRKLFVVKNVKGLIRESNEYKLEHGPVIYYDPKYYEINKVSTNHLMFYKTNKYKYQHEYRFVKKDIGKGNLVHFNSLEKDILEIKFKIKEN</sequence>
<evidence type="ECO:0000313" key="2">
    <source>
        <dbReference type="Proteomes" id="UP000033533"/>
    </source>
</evidence>
<protein>
    <submittedName>
        <fullName evidence="1">Uncharacterized protein</fullName>
    </submittedName>
</protein>
<comment type="caution">
    <text evidence="1">The sequence shown here is derived from an EMBL/GenBank/DDBJ whole genome shotgun (WGS) entry which is preliminary data.</text>
</comment>
<reference evidence="1 2" key="1">
    <citation type="submission" date="2014-12" db="EMBL/GenBank/DDBJ databases">
        <title>Comparative genomics of the lactic acid bacteria isolated from the honey bee gut.</title>
        <authorList>
            <person name="Ellegaard K.M."/>
            <person name="Tamarit D."/>
            <person name="Javelind E."/>
            <person name="Olofsson T."/>
            <person name="Andersson S.G."/>
            <person name="Vasquez A."/>
        </authorList>
    </citation>
    <scope>NUCLEOTIDE SEQUENCE [LARGE SCALE GENOMIC DNA]</scope>
    <source>
        <strain evidence="1 2">Biut2</strain>
    </source>
</reference>
<dbReference type="HOGENOM" id="CLU_1213592_0_0_9"/>
<dbReference type="Proteomes" id="UP000033533">
    <property type="component" value="Unassembled WGS sequence"/>
</dbReference>
<gene>
    <name evidence="1" type="ORF">JF76_05530</name>
</gene>
<evidence type="ECO:0000313" key="1">
    <source>
        <dbReference type="EMBL" id="KJY57567.1"/>
    </source>
</evidence>
<proteinExistence type="predicted"/>
<organism evidence="1 2">
    <name type="scientific">Lactobacillus kullabergensis</name>
    <dbReference type="NCBI Taxonomy" id="1218493"/>
    <lineage>
        <taxon>Bacteria</taxon>
        <taxon>Bacillati</taxon>
        <taxon>Bacillota</taxon>
        <taxon>Bacilli</taxon>
        <taxon>Lactobacillales</taxon>
        <taxon>Lactobacillaceae</taxon>
        <taxon>Lactobacillus</taxon>
    </lineage>
</organism>
<dbReference type="EMBL" id="JXBY01000013">
    <property type="protein sequence ID" value="KJY57567.1"/>
    <property type="molecule type" value="Genomic_DNA"/>
</dbReference>
<dbReference type="RefSeq" id="WP_045927733.1">
    <property type="nucleotide sequence ID" value="NZ_JBHSZS010000007.1"/>
</dbReference>
<dbReference type="AlphaFoldDB" id="A0A0F4LFE5"/>
<accession>A0A0F4LFE5</accession>
<name>A0A0F4LFE5_9LACO</name>
<dbReference type="PATRIC" id="fig|1218493.3.peg.587"/>
<dbReference type="OrthoDB" id="9868657at2"/>